<reference evidence="2 3" key="1">
    <citation type="submission" date="2013-06" db="EMBL/GenBank/DDBJ databases">
        <title>Whole genome shotgun sequence of Bacillus selenatarsenatis SF-1.</title>
        <authorList>
            <person name="Kuroda M."/>
            <person name="Sei K."/>
            <person name="Yamashita M."/>
            <person name="Ike M."/>
        </authorList>
    </citation>
    <scope>NUCLEOTIDE SEQUENCE [LARGE SCALE GENOMIC DNA]</scope>
    <source>
        <strain evidence="2 3">SF-1</strain>
    </source>
</reference>
<evidence type="ECO:0000313" key="2">
    <source>
        <dbReference type="EMBL" id="GAM14169.1"/>
    </source>
</evidence>
<keyword evidence="1" id="KW-1133">Transmembrane helix</keyword>
<name>A0A0A8X4G3_MESS1</name>
<accession>A0A0A8X4G3</accession>
<proteinExistence type="predicted"/>
<dbReference type="AlphaFoldDB" id="A0A0A8X4G3"/>
<keyword evidence="1" id="KW-0812">Transmembrane</keyword>
<protein>
    <submittedName>
        <fullName evidence="2">Uncharacterized protein</fullName>
    </submittedName>
</protein>
<keyword evidence="1" id="KW-0472">Membrane</keyword>
<dbReference type="EMBL" id="BASE01000046">
    <property type="protein sequence ID" value="GAM14169.1"/>
    <property type="molecule type" value="Genomic_DNA"/>
</dbReference>
<evidence type="ECO:0000256" key="1">
    <source>
        <dbReference type="SAM" id="Phobius"/>
    </source>
</evidence>
<organism evidence="2 3">
    <name type="scientific">Mesobacillus selenatarsenatis (strain DSM 18680 / JCM 14380 / FERM P-15431 / SF-1)</name>
    <dbReference type="NCBI Taxonomy" id="1321606"/>
    <lineage>
        <taxon>Bacteria</taxon>
        <taxon>Bacillati</taxon>
        <taxon>Bacillota</taxon>
        <taxon>Bacilli</taxon>
        <taxon>Bacillales</taxon>
        <taxon>Bacillaceae</taxon>
        <taxon>Mesobacillus</taxon>
    </lineage>
</organism>
<dbReference type="RefSeq" id="WP_156972665.1">
    <property type="nucleotide sequence ID" value="NZ_BASE01000046.1"/>
</dbReference>
<gene>
    <name evidence="2" type="ORF">SAMD00020551_2317</name>
</gene>
<dbReference type="Proteomes" id="UP000031014">
    <property type="component" value="Unassembled WGS sequence"/>
</dbReference>
<evidence type="ECO:0000313" key="3">
    <source>
        <dbReference type="Proteomes" id="UP000031014"/>
    </source>
</evidence>
<keyword evidence="3" id="KW-1185">Reference proteome</keyword>
<comment type="caution">
    <text evidence="2">The sequence shown here is derived from an EMBL/GenBank/DDBJ whole genome shotgun (WGS) entry which is preliminary data.</text>
</comment>
<sequence length="58" mass="6345">MGLFFTATGVSSLFWFSVNAVVYSLELLSNQVPLTIIFVVSAMLAAQIAIKYKREGSD</sequence>
<feature type="transmembrane region" description="Helical" evidence="1">
    <location>
        <begin position="30"/>
        <end position="50"/>
    </location>
</feature>